<dbReference type="Gene3D" id="3.40.50.300">
    <property type="entry name" value="P-loop containing nucleotide triphosphate hydrolases"/>
    <property type="match status" value="1"/>
</dbReference>
<dbReference type="InterPro" id="IPR000330">
    <property type="entry name" value="SNF2_N"/>
</dbReference>
<dbReference type="InterPro" id="IPR027417">
    <property type="entry name" value="P-loop_NTPase"/>
</dbReference>
<dbReference type="EMBL" id="JBHLYQ010000053">
    <property type="protein sequence ID" value="MFC0081858.1"/>
    <property type="molecule type" value="Genomic_DNA"/>
</dbReference>
<keyword evidence="2" id="KW-0479">Metal-binding</keyword>
<dbReference type="Gene3D" id="3.40.50.10810">
    <property type="entry name" value="Tandem AAA-ATPase domain"/>
    <property type="match status" value="1"/>
</dbReference>
<keyword evidence="2" id="KW-0863">Zinc-finger</keyword>
<keyword evidence="8" id="KW-1185">Reference proteome</keyword>
<dbReference type="InterPro" id="IPR038718">
    <property type="entry name" value="SNF2-like_sf"/>
</dbReference>
<dbReference type="InterPro" id="IPR014001">
    <property type="entry name" value="Helicase_ATP-bd"/>
</dbReference>
<dbReference type="PROSITE" id="PS51194">
    <property type="entry name" value="HELICASE_CTER"/>
    <property type="match status" value="1"/>
</dbReference>
<evidence type="ECO:0000313" key="7">
    <source>
        <dbReference type="EMBL" id="MFC0081858.1"/>
    </source>
</evidence>
<evidence type="ECO:0000256" key="3">
    <source>
        <dbReference type="SAM" id="MobiDB-lite"/>
    </source>
</evidence>
<protein>
    <submittedName>
        <fullName evidence="7">SNF2-related protein</fullName>
    </submittedName>
</protein>
<proteinExistence type="predicted"/>
<accession>A0ABV6C2D6</accession>
<evidence type="ECO:0000256" key="2">
    <source>
        <dbReference type="PROSITE-ProRule" id="PRU00325"/>
    </source>
</evidence>
<dbReference type="Pfam" id="PF00176">
    <property type="entry name" value="SNF2-rel_dom"/>
    <property type="match status" value="1"/>
</dbReference>
<dbReference type="SUPFAM" id="SSF52540">
    <property type="entry name" value="P-loop containing nucleoside triphosphate hydrolases"/>
    <property type="match status" value="2"/>
</dbReference>
<dbReference type="InterPro" id="IPR007527">
    <property type="entry name" value="Znf_SWIM"/>
</dbReference>
<feature type="domain" description="Helicase C-terminal" evidence="6">
    <location>
        <begin position="971"/>
        <end position="1124"/>
    </location>
</feature>
<dbReference type="CDD" id="cd18793">
    <property type="entry name" value="SF2_C_SNF"/>
    <property type="match status" value="1"/>
</dbReference>
<evidence type="ECO:0000256" key="1">
    <source>
        <dbReference type="ARBA" id="ARBA00022801"/>
    </source>
</evidence>
<evidence type="ECO:0000259" key="6">
    <source>
        <dbReference type="PROSITE" id="PS51194"/>
    </source>
</evidence>
<gene>
    <name evidence="7" type="ORF">ACFFRE_06825</name>
</gene>
<dbReference type="Proteomes" id="UP001589788">
    <property type="component" value="Unassembled WGS sequence"/>
</dbReference>
<dbReference type="SMART" id="SM00490">
    <property type="entry name" value="HELICc"/>
    <property type="match status" value="1"/>
</dbReference>
<dbReference type="InterPro" id="IPR001650">
    <property type="entry name" value="Helicase_C-like"/>
</dbReference>
<dbReference type="PROSITE" id="PS51192">
    <property type="entry name" value="HELICASE_ATP_BIND_1"/>
    <property type="match status" value="1"/>
</dbReference>
<feature type="domain" description="SWIM-type" evidence="4">
    <location>
        <begin position="76"/>
        <end position="116"/>
    </location>
</feature>
<comment type="caution">
    <text evidence="7">The sequence shown here is derived from an EMBL/GenBank/DDBJ whole genome shotgun (WGS) entry which is preliminary data.</text>
</comment>
<keyword evidence="1" id="KW-0378">Hydrolase</keyword>
<dbReference type="Pfam" id="PF00271">
    <property type="entry name" value="Helicase_C"/>
    <property type="match status" value="1"/>
</dbReference>
<sequence length="1179" mass="128180">MQPLPLAGLWTASGQDQGSGPATRRVSLSALASLVGERTLARARAYAAAGRVRRAEWQRPGAEAHGVVQGTRSTPYRVRLHLSFDPEGELLDLTGRCDCPVGIDCKHAVAVLLALQDAGTTRRPVARPARRGSPVTTTRQEPSRPWEELLRGLVGSSGPAGQQRDPRHGALALQVELTTRRVAGRGGAVETPGVRLRPVARGASGRWTRSGLSWGRLPYLRALPTSGLPPRPEQVRVLQELAALAQVGSTGLFLYGREETVWLEGITSRRVWDLLAQAEDLGVPLVVSGREPAPVVLHRQGLRPHLDLRQRDGGLEVRAELLLGDQALRAEGWLFVGEPPHGLVWWQGTALHLAGLSEPLAGESATAWRRLLGADTPVEVPAPETERFLGELLPTLRRRISTGSADGSVPLPELPLEALLLAVEHLPGPRIALRWEWGPVDGAWREPLPGHLPAGTGAGLPETVARTLAAAAHVAQEVPALGRVGPEGWQLAPEVVLEGMDAVRFGSGVLDRLRALPGLLLEETGEPAHYQAATGRPEIRLGGRGAPEGDWFDLAVEVEVGGEPVPFGLLFTALAEGREHLVLPSGTWFPLHDEAFVRLAAAIAEARALSDGPPGSLRVSRWQVGVLEDLRELAAPSAEAQAWVRSVRGLLADPAGRFPVPAALEATLRPYQRTGFEWLAARADAGIGGILADDMGLGKTVQALALVCHQRAEDPAAGPWLVVAPTSVVGNWVAECRRFAPALAVQMITETTTRRGTPLADLVEKADLVVSSYTLVRLDHDAYQQVEWAGILLDEAQLVKNPASLGYRRIRDLRAPVRFAMTGTPLENHLMELWALLSLCAPGLFPRADRFAEYYRVPIERGRDSERLALLRRRLAPVVLRRTKQEVAAELPPRQEQVLELELAPAHRRLYQAYLDRERQKVLGLLEDPRRNRVAILRSLTLLRQACLDVSLVDPARTTVPATKLDAVVPMIEQAVEEGHRVLVFSQFTRFLGRLRQRLVAAGLAPAYLDGRTRRRQEVIDRFRAGELPVFLVSLKAGGFGLNLVEADTCILLDPWWNPASEQQAIDRAHRIGQTRAVHVYRLVAKDTIEEKVMALKARKAALFAGVLDAGAFGSGALSEEDLRLLFDAPKEEGSSRRPPGGRRPPPPARSRSTRRSAAAAGGRAPRDRAPRGPGRSTR</sequence>
<evidence type="ECO:0000259" key="4">
    <source>
        <dbReference type="PROSITE" id="PS50966"/>
    </source>
</evidence>
<reference evidence="7 8" key="1">
    <citation type="submission" date="2024-09" db="EMBL/GenBank/DDBJ databases">
        <authorList>
            <person name="Sun Q."/>
            <person name="Mori K."/>
        </authorList>
    </citation>
    <scope>NUCLEOTIDE SEQUENCE [LARGE SCALE GENOMIC DNA]</scope>
    <source>
        <strain evidence="7 8">JCM 15389</strain>
    </source>
</reference>
<keyword evidence="2" id="KW-0862">Zinc</keyword>
<dbReference type="RefSeq" id="WP_377789167.1">
    <property type="nucleotide sequence ID" value="NZ_JBHLYQ010000053.1"/>
</dbReference>
<evidence type="ECO:0000259" key="5">
    <source>
        <dbReference type="PROSITE" id="PS51192"/>
    </source>
</evidence>
<dbReference type="PANTHER" id="PTHR10799">
    <property type="entry name" value="SNF2/RAD54 HELICASE FAMILY"/>
    <property type="match status" value="1"/>
</dbReference>
<feature type="domain" description="Helicase ATP-binding" evidence="5">
    <location>
        <begin position="680"/>
        <end position="843"/>
    </location>
</feature>
<organism evidence="7 8">
    <name type="scientific">Aciditerrimonas ferrireducens</name>
    <dbReference type="NCBI Taxonomy" id="667306"/>
    <lineage>
        <taxon>Bacteria</taxon>
        <taxon>Bacillati</taxon>
        <taxon>Actinomycetota</taxon>
        <taxon>Acidimicrobiia</taxon>
        <taxon>Acidimicrobiales</taxon>
        <taxon>Acidimicrobiaceae</taxon>
        <taxon>Aciditerrimonas</taxon>
    </lineage>
</organism>
<dbReference type="SMART" id="SM00487">
    <property type="entry name" value="DEXDc"/>
    <property type="match status" value="1"/>
</dbReference>
<feature type="region of interest" description="Disordered" evidence="3">
    <location>
        <begin position="1128"/>
        <end position="1179"/>
    </location>
</feature>
<dbReference type="Pfam" id="PF04434">
    <property type="entry name" value="SWIM"/>
    <property type="match status" value="1"/>
</dbReference>
<feature type="region of interest" description="Disordered" evidence="3">
    <location>
        <begin position="124"/>
        <end position="146"/>
    </location>
</feature>
<name>A0ABV6C2D6_9ACTN</name>
<evidence type="ECO:0000313" key="8">
    <source>
        <dbReference type="Proteomes" id="UP001589788"/>
    </source>
</evidence>
<dbReference type="InterPro" id="IPR049730">
    <property type="entry name" value="SNF2/RAD54-like_C"/>
</dbReference>
<dbReference type="PROSITE" id="PS50966">
    <property type="entry name" value="ZF_SWIM"/>
    <property type="match status" value="1"/>
</dbReference>